<name>A0A9W9U854_9EURO</name>
<protein>
    <submittedName>
        <fullName evidence="2">Uncharacterized protein</fullName>
    </submittedName>
</protein>
<dbReference type="EMBL" id="JAPZBO010000002">
    <property type="protein sequence ID" value="KAJ5323298.1"/>
    <property type="molecule type" value="Genomic_DNA"/>
</dbReference>
<proteinExistence type="predicted"/>
<feature type="region of interest" description="Disordered" evidence="1">
    <location>
        <begin position="117"/>
        <end position="148"/>
    </location>
</feature>
<reference evidence="2" key="2">
    <citation type="journal article" date="2023" name="IMA Fungus">
        <title>Comparative genomic study of the Penicillium genus elucidates a diverse pangenome and 15 lateral gene transfer events.</title>
        <authorList>
            <person name="Petersen C."/>
            <person name="Sorensen T."/>
            <person name="Nielsen M.R."/>
            <person name="Sondergaard T.E."/>
            <person name="Sorensen J.L."/>
            <person name="Fitzpatrick D.A."/>
            <person name="Frisvad J.C."/>
            <person name="Nielsen K.L."/>
        </authorList>
    </citation>
    <scope>NUCLEOTIDE SEQUENCE</scope>
    <source>
        <strain evidence="2">IBT 21472</strain>
    </source>
</reference>
<evidence type="ECO:0000313" key="3">
    <source>
        <dbReference type="Proteomes" id="UP001147746"/>
    </source>
</evidence>
<evidence type="ECO:0000313" key="2">
    <source>
        <dbReference type="EMBL" id="KAJ5323298.1"/>
    </source>
</evidence>
<evidence type="ECO:0000256" key="1">
    <source>
        <dbReference type="SAM" id="MobiDB-lite"/>
    </source>
</evidence>
<gene>
    <name evidence="2" type="ORF">N7476_001898</name>
</gene>
<sequence>MGFISSMARCIREGTFSRKHRTPKPQRLDDETNDLIETNSNHGSSVGTESTVSASTAMHYSTLEPIPPIKSPKRRQLSPTDLNLQTLFDNGKALDAAADPTTRAFAVPEYPVYKLDMTPTPVDSPTKKLQDPIDPGKKESRDTGRKSVEWMDEKIRKEISVPETMVERDEKPARKEGERKEAVSKLRRSKTQTLRNRLNVKLPRAPRSSRNLRVHTSPGWIDASDLADEEFLINVEEEKWLEAHGLGGGKNIGTWTGGGLGRPW</sequence>
<dbReference type="Proteomes" id="UP001147746">
    <property type="component" value="Unassembled WGS sequence"/>
</dbReference>
<reference evidence="2" key="1">
    <citation type="submission" date="2022-12" db="EMBL/GenBank/DDBJ databases">
        <authorList>
            <person name="Petersen C."/>
        </authorList>
    </citation>
    <scope>NUCLEOTIDE SEQUENCE</scope>
    <source>
        <strain evidence="2">IBT 21472</strain>
    </source>
</reference>
<organism evidence="2 3">
    <name type="scientific">Penicillium atrosanguineum</name>
    <dbReference type="NCBI Taxonomy" id="1132637"/>
    <lineage>
        <taxon>Eukaryota</taxon>
        <taxon>Fungi</taxon>
        <taxon>Dikarya</taxon>
        <taxon>Ascomycota</taxon>
        <taxon>Pezizomycotina</taxon>
        <taxon>Eurotiomycetes</taxon>
        <taxon>Eurotiomycetidae</taxon>
        <taxon>Eurotiales</taxon>
        <taxon>Aspergillaceae</taxon>
        <taxon>Penicillium</taxon>
    </lineage>
</organism>
<keyword evidence="3" id="KW-1185">Reference proteome</keyword>
<feature type="compositionally biased region" description="Basic and acidic residues" evidence="1">
    <location>
        <begin position="165"/>
        <end position="184"/>
    </location>
</feature>
<accession>A0A9W9U854</accession>
<feature type="compositionally biased region" description="Basic and acidic residues" evidence="1">
    <location>
        <begin position="125"/>
        <end position="148"/>
    </location>
</feature>
<dbReference type="AlphaFoldDB" id="A0A9W9U854"/>
<comment type="caution">
    <text evidence="2">The sequence shown here is derived from an EMBL/GenBank/DDBJ whole genome shotgun (WGS) entry which is preliminary data.</text>
</comment>
<feature type="region of interest" description="Disordered" evidence="1">
    <location>
        <begin position="165"/>
        <end position="190"/>
    </location>
</feature>